<comment type="caution">
    <text evidence="2">The sequence shown here is derived from an EMBL/GenBank/DDBJ whole genome shotgun (WGS) entry which is preliminary data.</text>
</comment>
<dbReference type="AlphaFoldDB" id="A0A2A5JNA9"/>
<gene>
    <name evidence="2" type="ORF">CEX98_14970</name>
</gene>
<dbReference type="RefSeq" id="WP_099642860.1">
    <property type="nucleotide sequence ID" value="NZ_NKHF01000068.1"/>
</dbReference>
<dbReference type="PROSITE" id="PS51352">
    <property type="entry name" value="THIOREDOXIN_2"/>
    <property type="match status" value="1"/>
</dbReference>
<dbReference type="SUPFAM" id="SSF52833">
    <property type="entry name" value="Thioredoxin-like"/>
    <property type="match status" value="1"/>
</dbReference>
<protein>
    <submittedName>
        <fullName evidence="2">Heme-binding protein</fullName>
    </submittedName>
</protein>
<dbReference type="Pfam" id="PF00578">
    <property type="entry name" value="AhpC-TSA"/>
    <property type="match status" value="1"/>
</dbReference>
<dbReference type="InterPro" id="IPR000866">
    <property type="entry name" value="AhpC/TSA"/>
</dbReference>
<dbReference type="PANTHER" id="PTHR42852:SF17">
    <property type="entry name" value="THIOREDOXIN-LIKE PROTEIN HI_1115"/>
    <property type="match status" value="1"/>
</dbReference>
<dbReference type="InterPro" id="IPR013766">
    <property type="entry name" value="Thioredoxin_domain"/>
</dbReference>
<dbReference type="GO" id="GO:0016209">
    <property type="term" value="F:antioxidant activity"/>
    <property type="evidence" value="ECO:0007669"/>
    <property type="project" value="InterPro"/>
</dbReference>
<feature type="domain" description="Thioredoxin" evidence="1">
    <location>
        <begin position="29"/>
        <end position="160"/>
    </location>
</feature>
<dbReference type="InterPro" id="IPR050553">
    <property type="entry name" value="Thioredoxin_ResA/DsbE_sf"/>
</dbReference>
<sequence length="160" mass="17816">MLKFIGQVAIIALVFFVVSAFQERNMLSDSQDQVAPSFHLPILDSNQTYSSIQLRGQQSVVYFFAPWCSVCKLSMPNIDKLHQQGKVNAVAIALDYDSSEAVSEFANSLQLTMPVLLGNKSIAQAYKVKAYPTYYVLDENFTITGRSMGYSTEVGLRARL</sequence>
<dbReference type="InterPro" id="IPR036249">
    <property type="entry name" value="Thioredoxin-like_sf"/>
</dbReference>
<organism evidence="2 3">
    <name type="scientific">Pseudoalteromonas piscicida</name>
    <dbReference type="NCBI Taxonomy" id="43662"/>
    <lineage>
        <taxon>Bacteria</taxon>
        <taxon>Pseudomonadati</taxon>
        <taxon>Pseudomonadota</taxon>
        <taxon>Gammaproteobacteria</taxon>
        <taxon>Alteromonadales</taxon>
        <taxon>Pseudoalteromonadaceae</taxon>
        <taxon>Pseudoalteromonas</taxon>
    </lineage>
</organism>
<dbReference type="PANTHER" id="PTHR42852">
    <property type="entry name" value="THIOL:DISULFIDE INTERCHANGE PROTEIN DSBE"/>
    <property type="match status" value="1"/>
</dbReference>
<dbReference type="CDD" id="cd02966">
    <property type="entry name" value="TlpA_like_family"/>
    <property type="match status" value="1"/>
</dbReference>
<keyword evidence="3" id="KW-1185">Reference proteome</keyword>
<dbReference type="Gene3D" id="3.40.30.10">
    <property type="entry name" value="Glutaredoxin"/>
    <property type="match status" value="1"/>
</dbReference>
<dbReference type="EMBL" id="NKHF01000068">
    <property type="protein sequence ID" value="PCK30922.1"/>
    <property type="molecule type" value="Genomic_DNA"/>
</dbReference>
<dbReference type="Proteomes" id="UP000228621">
    <property type="component" value="Unassembled WGS sequence"/>
</dbReference>
<evidence type="ECO:0000313" key="2">
    <source>
        <dbReference type="EMBL" id="PCK30922.1"/>
    </source>
</evidence>
<reference evidence="3" key="1">
    <citation type="journal article" date="2019" name="Genome Announc.">
        <title>Draft Genome Sequence of Pseudoalteromonas piscicida Strain 36Y ROTHPW, an Hypersaline Seawater Isolate from the South Coast of Sonora, Mexico.</title>
        <authorList>
            <person name="Sanchez-Diaz R."/>
            <person name="Molina-Garza Z.J."/>
            <person name="Cruz-Suarez L.E."/>
            <person name="Selvin J."/>
            <person name="Kiran G.S."/>
            <person name="Ibarra-Gamez J.C."/>
            <person name="Gomez-Gil B."/>
            <person name="Galaviz-Silva L."/>
        </authorList>
    </citation>
    <scope>NUCLEOTIDE SEQUENCE [LARGE SCALE GENOMIC DNA]</scope>
    <source>
        <strain evidence="3">36Y_RITHPW</strain>
    </source>
</reference>
<dbReference type="GO" id="GO:0016491">
    <property type="term" value="F:oxidoreductase activity"/>
    <property type="evidence" value="ECO:0007669"/>
    <property type="project" value="InterPro"/>
</dbReference>
<evidence type="ECO:0000313" key="3">
    <source>
        <dbReference type="Proteomes" id="UP000228621"/>
    </source>
</evidence>
<dbReference type="OrthoDB" id="9796554at2"/>
<accession>A0A2A5JNA9</accession>
<evidence type="ECO:0000259" key="1">
    <source>
        <dbReference type="PROSITE" id="PS51352"/>
    </source>
</evidence>
<proteinExistence type="predicted"/>
<name>A0A2A5JNA9_PSEO7</name>